<dbReference type="EMBL" id="AP023366">
    <property type="protein sequence ID" value="BCJ85103.1"/>
    <property type="molecule type" value="Genomic_DNA"/>
</dbReference>
<dbReference type="RefSeq" id="WP_200759266.1">
    <property type="nucleotide sequence ID" value="NZ_AP023366.1"/>
</dbReference>
<feature type="transmembrane region" description="Helical" evidence="1">
    <location>
        <begin position="20"/>
        <end position="43"/>
    </location>
</feature>
<sequence>MPLFWIFSRQSFLNLSVYRLNFWSEMFALFVQIFVATTLWNVLYAQAPHIFGSITLRDMVTYAVIGMILDKILSTDTGPHHYLSEQIKSGMVTNDLLRPIDFPHHMILRFSGETMARTAFYVVPPAIVAYLLFDLTGPKSVAQFGWFLLSLVFSWLILFFCNFLFGFISFKTLDLTGFFFTYWAMLRFLSGMLIPIWLYPDWMQSFINWLPFQLIFYTPLSIYINRFSGDAIWHAVLQQAVWVVVLYAIVRLLWRRIHRQLVVQGG</sequence>
<protein>
    <submittedName>
        <fullName evidence="2">ABC transporter permease</fullName>
    </submittedName>
</protein>
<dbReference type="Pfam" id="PF06182">
    <property type="entry name" value="ABC2_membrane_6"/>
    <property type="match status" value="1"/>
</dbReference>
<feature type="transmembrane region" description="Helical" evidence="1">
    <location>
        <begin position="206"/>
        <end position="225"/>
    </location>
</feature>
<accession>A0A7I8D4Q9</accession>
<dbReference type="KEGG" id="eff:skT53_00880"/>
<dbReference type="Proteomes" id="UP000593802">
    <property type="component" value="Chromosome"/>
</dbReference>
<feature type="transmembrane region" description="Helical" evidence="1">
    <location>
        <begin position="145"/>
        <end position="168"/>
    </location>
</feature>
<gene>
    <name evidence="2" type="ORF">skT53_00880</name>
</gene>
<evidence type="ECO:0000256" key="1">
    <source>
        <dbReference type="SAM" id="Phobius"/>
    </source>
</evidence>
<keyword evidence="1" id="KW-0472">Membrane</keyword>
<organism evidence="2 3">
    <name type="scientific">Effusibacillus dendaii</name>
    <dbReference type="NCBI Taxonomy" id="2743772"/>
    <lineage>
        <taxon>Bacteria</taxon>
        <taxon>Bacillati</taxon>
        <taxon>Bacillota</taxon>
        <taxon>Bacilli</taxon>
        <taxon>Bacillales</taxon>
        <taxon>Alicyclobacillaceae</taxon>
        <taxon>Effusibacillus</taxon>
    </lineage>
</organism>
<evidence type="ECO:0000313" key="2">
    <source>
        <dbReference type="EMBL" id="BCJ85103.1"/>
    </source>
</evidence>
<keyword evidence="1" id="KW-1133">Transmembrane helix</keyword>
<feature type="transmembrane region" description="Helical" evidence="1">
    <location>
        <begin position="180"/>
        <end position="199"/>
    </location>
</feature>
<dbReference type="PANTHER" id="PTHR36832:SF1">
    <property type="entry name" value="SLR1174 PROTEIN"/>
    <property type="match status" value="1"/>
</dbReference>
<feature type="transmembrane region" description="Helical" evidence="1">
    <location>
        <begin position="115"/>
        <end position="133"/>
    </location>
</feature>
<reference evidence="2 3" key="1">
    <citation type="submission" date="2020-08" db="EMBL/GenBank/DDBJ databases">
        <title>Complete Genome Sequence of Effusibacillus dendaii Strain skT53, Isolated from Farmland soil.</title>
        <authorList>
            <person name="Konishi T."/>
            <person name="Kawasaki H."/>
        </authorList>
    </citation>
    <scope>NUCLEOTIDE SEQUENCE [LARGE SCALE GENOMIC DNA]</scope>
    <source>
        <strain evidence="3">skT53</strain>
    </source>
</reference>
<dbReference type="AlphaFoldDB" id="A0A7I8D4Q9"/>
<keyword evidence="3" id="KW-1185">Reference proteome</keyword>
<dbReference type="PANTHER" id="PTHR36832">
    <property type="entry name" value="SLR1174 PROTEIN-RELATED"/>
    <property type="match status" value="1"/>
</dbReference>
<feature type="transmembrane region" description="Helical" evidence="1">
    <location>
        <begin position="231"/>
        <end position="254"/>
    </location>
</feature>
<proteinExistence type="predicted"/>
<keyword evidence="1" id="KW-0812">Transmembrane</keyword>
<evidence type="ECO:0000313" key="3">
    <source>
        <dbReference type="Proteomes" id="UP000593802"/>
    </source>
</evidence>
<dbReference type="InterPro" id="IPR010390">
    <property type="entry name" value="ABC-2_transporter-like"/>
</dbReference>
<name>A0A7I8D4Q9_9BACL</name>